<organism evidence="1 2">
    <name type="scientific">Eumeta variegata</name>
    <name type="common">Bagworm moth</name>
    <name type="synonym">Eumeta japonica</name>
    <dbReference type="NCBI Taxonomy" id="151549"/>
    <lineage>
        <taxon>Eukaryota</taxon>
        <taxon>Metazoa</taxon>
        <taxon>Ecdysozoa</taxon>
        <taxon>Arthropoda</taxon>
        <taxon>Hexapoda</taxon>
        <taxon>Insecta</taxon>
        <taxon>Pterygota</taxon>
        <taxon>Neoptera</taxon>
        <taxon>Endopterygota</taxon>
        <taxon>Lepidoptera</taxon>
        <taxon>Glossata</taxon>
        <taxon>Ditrysia</taxon>
        <taxon>Tineoidea</taxon>
        <taxon>Psychidae</taxon>
        <taxon>Oiketicinae</taxon>
        <taxon>Eumeta</taxon>
    </lineage>
</organism>
<dbReference type="AlphaFoldDB" id="A0A4C2ABT9"/>
<dbReference type="EMBL" id="BGZK01003067">
    <property type="protein sequence ID" value="GBP98106.1"/>
    <property type="molecule type" value="Genomic_DNA"/>
</dbReference>
<keyword evidence="2" id="KW-1185">Reference proteome</keyword>
<dbReference type="Proteomes" id="UP000299102">
    <property type="component" value="Unassembled WGS sequence"/>
</dbReference>
<gene>
    <name evidence="1" type="ORF">EVAR_66833_1</name>
</gene>
<accession>A0A4C2ABT9</accession>
<reference evidence="1 2" key="1">
    <citation type="journal article" date="2019" name="Commun. Biol.">
        <title>The bagworm genome reveals a unique fibroin gene that provides high tensile strength.</title>
        <authorList>
            <person name="Kono N."/>
            <person name="Nakamura H."/>
            <person name="Ohtoshi R."/>
            <person name="Tomita M."/>
            <person name="Numata K."/>
            <person name="Arakawa K."/>
        </authorList>
    </citation>
    <scope>NUCLEOTIDE SEQUENCE [LARGE SCALE GENOMIC DNA]</scope>
</reference>
<evidence type="ECO:0000313" key="2">
    <source>
        <dbReference type="Proteomes" id="UP000299102"/>
    </source>
</evidence>
<evidence type="ECO:0000313" key="1">
    <source>
        <dbReference type="EMBL" id="GBP98106.1"/>
    </source>
</evidence>
<sequence length="131" mass="15242">MPGPELKRKRDWDCRHERSPRKIKDYIRVRSSRRKRPTVIKIRSDECLATGLGCIRARARRVGRAAAALSVIYRMENPFVPSESAALLMAVFRPVADVRTRGFNYFRPIYEWPLKERPLAPRRPDITVHGS</sequence>
<proteinExistence type="predicted"/>
<name>A0A4C2ABT9_EUMVA</name>
<protein>
    <submittedName>
        <fullName evidence="1">Uncharacterized protein</fullName>
    </submittedName>
</protein>
<comment type="caution">
    <text evidence="1">The sequence shown here is derived from an EMBL/GenBank/DDBJ whole genome shotgun (WGS) entry which is preliminary data.</text>
</comment>